<name>A0A0C2SK07_AMAMK</name>
<feature type="compositionally biased region" description="Polar residues" evidence="1">
    <location>
        <begin position="29"/>
        <end position="43"/>
    </location>
</feature>
<proteinExistence type="predicted"/>
<organism evidence="2 3">
    <name type="scientific">Amanita muscaria (strain Koide BX008)</name>
    <dbReference type="NCBI Taxonomy" id="946122"/>
    <lineage>
        <taxon>Eukaryota</taxon>
        <taxon>Fungi</taxon>
        <taxon>Dikarya</taxon>
        <taxon>Basidiomycota</taxon>
        <taxon>Agaricomycotina</taxon>
        <taxon>Agaricomycetes</taxon>
        <taxon>Agaricomycetidae</taxon>
        <taxon>Agaricales</taxon>
        <taxon>Pluteineae</taxon>
        <taxon>Amanitaceae</taxon>
        <taxon>Amanita</taxon>
    </lineage>
</organism>
<keyword evidence="3" id="KW-1185">Reference proteome</keyword>
<reference evidence="2 3" key="1">
    <citation type="submission" date="2014-04" db="EMBL/GenBank/DDBJ databases">
        <title>Evolutionary Origins and Diversification of the Mycorrhizal Mutualists.</title>
        <authorList>
            <consortium name="DOE Joint Genome Institute"/>
            <consortium name="Mycorrhizal Genomics Consortium"/>
            <person name="Kohler A."/>
            <person name="Kuo A."/>
            <person name="Nagy L.G."/>
            <person name="Floudas D."/>
            <person name="Copeland A."/>
            <person name="Barry K.W."/>
            <person name="Cichocki N."/>
            <person name="Veneault-Fourrey C."/>
            <person name="LaButti K."/>
            <person name="Lindquist E.A."/>
            <person name="Lipzen A."/>
            <person name="Lundell T."/>
            <person name="Morin E."/>
            <person name="Murat C."/>
            <person name="Riley R."/>
            <person name="Ohm R."/>
            <person name="Sun H."/>
            <person name="Tunlid A."/>
            <person name="Henrissat B."/>
            <person name="Grigoriev I.V."/>
            <person name="Hibbett D.S."/>
            <person name="Martin F."/>
        </authorList>
    </citation>
    <scope>NUCLEOTIDE SEQUENCE [LARGE SCALE GENOMIC DNA]</scope>
    <source>
        <strain evidence="2 3">Koide BX008</strain>
    </source>
</reference>
<sequence>MNSYPPPNTSTTSSFSREETVPPRWSVFASPNNVPPQTINVVRNQKPPPENPTISSSLHLP</sequence>
<feature type="compositionally biased region" description="Polar residues" evidence="1">
    <location>
        <begin position="52"/>
        <end position="61"/>
    </location>
</feature>
<feature type="region of interest" description="Disordered" evidence="1">
    <location>
        <begin position="1"/>
        <end position="61"/>
    </location>
</feature>
<dbReference type="Proteomes" id="UP000054549">
    <property type="component" value="Unassembled WGS sequence"/>
</dbReference>
<protein>
    <submittedName>
        <fullName evidence="2">Uncharacterized protein</fullName>
    </submittedName>
</protein>
<evidence type="ECO:0000313" key="3">
    <source>
        <dbReference type="Proteomes" id="UP000054549"/>
    </source>
</evidence>
<evidence type="ECO:0000256" key="1">
    <source>
        <dbReference type="SAM" id="MobiDB-lite"/>
    </source>
</evidence>
<dbReference type="AlphaFoldDB" id="A0A0C2SK07"/>
<evidence type="ECO:0000313" key="2">
    <source>
        <dbReference type="EMBL" id="KIL54274.1"/>
    </source>
</evidence>
<dbReference type="InParanoid" id="A0A0C2SK07"/>
<dbReference type="HOGENOM" id="CLU_3001861_0_0_1"/>
<accession>A0A0C2SK07</accession>
<gene>
    <name evidence="2" type="ORF">M378DRAFT_174331</name>
</gene>
<dbReference type="EMBL" id="KN818844">
    <property type="protein sequence ID" value="KIL54274.1"/>
    <property type="molecule type" value="Genomic_DNA"/>
</dbReference>